<dbReference type="Proteomes" id="UP000287866">
    <property type="component" value="Unassembled WGS sequence"/>
</dbReference>
<dbReference type="InterPro" id="IPR001466">
    <property type="entry name" value="Beta-lactam-related"/>
</dbReference>
<sequence>MIRDSTAALLRRTVLGRQRSGRVPGVHASLVRGGEVLWEAGVGTAEVGTDRPPTADDQFLVASNTKTFVATMVLQLR</sequence>
<accession>A0A8T6R938</accession>
<keyword evidence="3" id="KW-1185">Reference proteome</keyword>
<gene>
    <name evidence="2" type="ORF">EPD83_020295</name>
</gene>
<protein>
    <submittedName>
        <fullName evidence="2">Beta-lactamase family protein</fullName>
    </submittedName>
</protein>
<dbReference type="EMBL" id="SAYU02000151">
    <property type="protein sequence ID" value="NHA70366.1"/>
    <property type="molecule type" value="Genomic_DNA"/>
</dbReference>
<feature type="domain" description="Beta-lactamase-related" evidence="1">
    <location>
        <begin position="11"/>
        <end position="76"/>
    </location>
</feature>
<comment type="caution">
    <text evidence="2">The sequence shown here is derived from an EMBL/GenBank/DDBJ whole genome shotgun (WGS) entry which is preliminary data.</text>
</comment>
<evidence type="ECO:0000313" key="2">
    <source>
        <dbReference type="EMBL" id="NHA70366.1"/>
    </source>
</evidence>
<dbReference type="Pfam" id="PF00144">
    <property type="entry name" value="Beta-lactamase"/>
    <property type="match status" value="1"/>
</dbReference>
<reference evidence="2" key="1">
    <citation type="submission" date="2020-03" db="EMBL/GenBank/DDBJ databases">
        <title>Phycicoccus flavus sp. nov., a novel endophytic actinobacterium isolated from branch of Kandelia candel.</title>
        <authorList>
            <person name="Tuo L."/>
        </authorList>
    </citation>
    <scope>NUCLEOTIDE SEQUENCE</scope>
    <source>
        <strain evidence="2">CMS6Z-2</strain>
    </source>
</reference>
<evidence type="ECO:0000313" key="3">
    <source>
        <dbReference type="Proteomes" id="UP000287866"/>
    </source>
</evidence>
<evidence type="ECO:0000259" key="1">
    <source>
        <dbReference type="Pfam" id="PF00144"/>
    </source>
</evidence>
<dbReference type="SUPFAM" id="SSF56601">
    <property type="entry name" value="beta-lactamase/transpeptidase-like"/>
    <property type="match status" value="1"/>
</dbReference>
<dbReference type="InterPro" id="IPR012338">
    <property type="entry name" value="Beta-lactam/transpept-like"/>
</dbReference>
<dbReference type="Gene3D" id="3.40.710.10">
    <property type="entry name" value="DD-peptidase/beta-lactamase superfamily"/>
    <property type="match status" value="1"/>
</dbReference>
<proteinExistence type="predicted"/>
<organism evidence="2 3">
    <name type="scientific">Phycicoccus flavus</name>
    <dbReference type="NCBI Taxonomy" id="2502783"/>
    <lineage>
        <taxon>Bacteria</taxon>
        <taxon>Bacillati</taxon>
        <taxon>Actinomycetota</taxon>
        <taxon>Actinomycetes</taxon>
        <taxon>Micrococcales</taxon>
        <taxon>Intrasporangiaceae</taxon>
        <taxon>Phycicoccus</taxon>
    </lineage>
</organism>
<feature type="non-terminal residue" evidence="2">
    <location>
        <position position="77"/>
    </location>
</feature>
<name>A0A8T6R938_9MICO</name>
<dbReference type="RefSeq" id="WP_165567085.1">
    <property type="nucleotide sequence ID" value="NZ_SAYU02000151.1"/>
</dbReference>
<dbReference type="AlphaFoldDB" id="A0A8T6R938"/>